<comment type="subcellular location">
    <subcellularLocation>
        <location evidence="1">Membrane</location>
        <topology evidence="1">Single-pass membrane protein</topology>
    </subcellularLocation>
</comment>
<dbReference type="Proteomes" id="UP000078200">
    <property type="component" value="Unassembled WGS sequence"/>
</dbReference>
<reference evidence="8" key="1">
    <citation type="submission" date="2020-05" db="UniProtKB">
        <authorList>
            <consortium name="EnsemblMetazoa"/>
        </authorList>
    </citation>
    <scope>IDENTIFICATION</scope>
    <source>
        <strain evidence="8">TTRI</strain>
    </source>
</reference>
<dbReference type="EnsemblMetazoa" id="GAUT006756-RA">
    <property type="protein sequence ID" value="GAUT006756-PA"/>
    <property type="gene ID" value="GAUT006756"/>
</dbReference>
<feature type="compositionally biased region" description="Basic residues" evidence="6">
    <location>
        <begin position="71"/>
        <end position="85"/>
    </location>
</feature>
<accession>A0A1A9UJF3</accession>
<dbReference type="Pfam" id="PF06783">
    <property type="entry name" value="UPF0239"/>
    <property type="match status" value="1"/>
</dbReference>
<proteinExistence type="inferred from homology"/>
<feature type="region of interest" description="Disordered" evidence="6">
    <location>
        <begin position="60"/>
        <end position="85"/>
    </location>
</feature>
<evidence type="ECO:0000313" key="9">
    <source>
        <dbReference type="Proteomes" id="UP000078200"/>
    </source>
</evidence>
<keyword evidence="4 7" id="KW-1133">Transmembrane helix</keyword>
<evidence type="ECO:0000256" key="5">
    <source>
        <dbReference type="ARBA" id="ARBA00023136"/>
    </source>
</evidence>
<protein>
    <recommendedName>
        <fullName evidence="10">Protein anon-73B1</fullName>
    </recommendedName>
</protein>
<keyword evidence="3 7" id="KW-0812">Transmembrane</keyword>
<dbReference type="AlphaFoldDB" id="A0A1A9UJF3"/>
<evidence type="ECO:0000256" key="6">
    <source>
        <dbReference type="SAM" id="MobiDB-lite"/>
    </source>
</evidence>
<keyword evidence="5 7" id="KW-0472">Membrane</keyword>
<evidence type="ECO:0008006" key="10">
    <source>
        <dbReference type="Google" id="ProtNLM"/>
    </source>
</evidence>
<dbReference type="PANTHER" id="PTHR14409:SF0">
    <property type="entry name" value="PROTEIN MANBAL"/>
    <property type="match status" value="1"/>
</dbReference>
<organism evidence="8 9">
    <name type="scientific">Glossina austeni</name>
    <name type="common">Savannah tsetse fly</name>
    <dbReference type="NCBI Taxonomy" id="7395"/>
    <lineage>
        <taxon>Eukaryota</taxon>
        <taxon>Metazoa</taxon>
        <taxon>Ecdysozoa</taxon>
        <taxon>Arthropoda</taxon>
        <taxon>Hexapoda</taxon>
        <taxon>Insecta</taxon>
        <taxon>Pterygota</taxon>
        <taxon>Neoptera</taxon>
        <taxon>Endopterygota</taxon>
        <taxon>Diptera</taxon>
        <taxon>Brachycera</taxon>
        <taxon>Muscomorpha</taxon>
        <taxon>Hippoboscoidea</taxon>
        <taxon>Glossinidae</taxon>
        <taxon>Glossina</taxon>
    </lineage>
</organism>
<name>A0A1A9UJF3_GLOAU</name>
<dbReference type="GO" id="GO:0016020">
    <property type="term" value="C:membrane"/>
    <property type="evidence" value="ECO:0007669"/>
    <property type="project" value="UniProtKB-SubCell"/>
</dbReference>
<evidence type="ECO:0000256" key="3">
    <source>
        <dbReference type="ARBA" id="ARBA00022692"/>
    </source>
</evidence>
<dbReference type="InterPro" id="IPR009621">
    <property type="entry name" value="UPF0239"/>
</dbReference>
<evidence type="ECO:0000256" key="7">
    <source>
        <dbReference type="SAM" id="Phobius"/>
    </source>
</evidence>
<evidence type="ECO:0000313" key="8">
    <source>
        <dbReference type="EnsemblMetazoa" id="GAUT006756-PA"/>
    </source>
</evidence>
<evidence type="ECO:0000256" key="4">
    <source>
        <dbReference type="ARBA" id="ARBA00022989"/>
    </source>
</evidence>
<dbReference type="PANTHER" id="PTHR14409">
    <property type="entry name" value="MANNOSIDASE, BETA A, LYSOSOMAL-LIKE, MANBAL PROTEIN"/>
    <property type="match status" value="1"/>
</dbReference>
<evidence type="ECO:0000256" key="2">
    <source>
        <dbReference type="ARBA" id="ARBA00006839"/>
    </source>
</evidence>
<sequence length="85" mass="9853">MATNTANPLDKYGEDDFFSIILRYGLYFGAFFQLACISASIILPMFEKDNVSFEISEDLKNRAGDAQTNSRRSHKLRKQEKKKRR</sequence>
<evidence type="ECO:0000256" key="1">
    <source>
        <dbReference type="ARBA" id="ARBA00004167"/>
    </source>
</evidence>
<keyword evidence="9" id="KW-1185">Reference proteome</keyword>
<feature type="transmembrane region" description="Helical" evidence="7">
    <location>
        <begin position="20"/>
        <end position="43"/>
    </location>
</feature>
<comment type="similarity">
    <text evidence="2">Belongs to the UPF0239 family.</text>
</comment>
<dbReference type="VEuPathDB" id="VectorBase:GAUT006756"/>